<dbReference type="AlphaFoldDB" id="A0A165RMA8"/>
<sequence length="82" mass="9256">LAYAAFYGDVEHKVTPVKSGYHVTLTYNLYLPNDVTLDATVSVLRESTEGELREILQELLDDLTFLPKEGSLGFSLKYQYPV</sequence>
<protein>
    <recommendedName>
        <fullName evidence="3">Fe2OG dioxygenase domain-containing protein</fullName>
    </recommendedName>
</protein>
<evidence type="ECO:0000313" key="2">
    <source>
        <dbReference type="Proteomes" id="UP000076761"/>
    </source>
</evidence>
<evidence type="ECO:0000313" key="1">
    <source>
        <dbReference type="EMBL" id="KZT24023.1"/>
    </source>
</evidence>
<feature type="non-terminal residue" evidence="1">
    <location>
        <position position="1"/>
    </location>
</feature>
<reference evidence="1 2" key="1">
    <citation type="journal article" date="2016" name="Mol. Biol. Evol.">
        <title>Comparative Genomics of Early-Diverging Mushroom-Forming Fungi Provides Insights into the Origins of Lignocellulose Decay Capabilities.</title>
        <authorList>
            <person name="Nagy L.G."/>
            <person name="Riley R."/>
            <person name="Tritt A."/>
            <person name="Adam C."/>
            <person name="Daum C."/>
            <person name="Floudas D."/>
            <person name="Sun H."/>
            <person name="Yadav J.S."/>
            <person name="Pangilinan J."/>
            <person name="Larsson K.H."/>
            <person name="Matsuura K."/>
            <person name="Barry K."/>
            <person name="Labutti K."/>
            <person name="Kuo R."/>
            <person name="Ohm R.A."/>
            <person name="Bhattacharya S.S."/>
            <person name="Shirouzu T."/>
            <person name="Yoshinaga Y."/>
            <person name="Martin F.M."/>
            <person name="Grigoriev I.V."/>
            <person name="Hibbett D.S."/>
        </authorList>
    </citation>
    <scope>NUCLEOTIDE SEQUENCE [LARGE SCALE GENOMIC DNA]</scope>
    <source>
        <strain evidence="1 2">HHB14362 ss-1</strain>
    </source>
</reference>
<gene>
    <name evidence="1" type="ORF">NEOLEDRAFT_1043165</name>
</gene>
<name>A0A165RMA8_9AGAM</name>
<dbReference type="OrthoDB" id="27483at2759"/>
<evidence type="ECO:0008006" key="3">
    <source>
        <dbReference type="Google" id="ProtNLM"/>
    </source>
</evidence>
<dbReference type="InParanoid" id="A0A165RMA8"/>
<keyword evidence="2" id="KW-1185">Reference proteome</keyword>
<accession>A0A165RMA8</accession>
<proteinExistence type="predicted"/>
<dbReference type="Proteomes" id="UP000076761">
    <property type="component" value="Unassembled WGS sequence"/>
</dbReference>
<feature type="non-terminal residue" evidence="1">
    <location>
        <position position="82"/>
    </location>
</feature>
<dbReference type="EMBL" id="KV425580">
    <property type="protein sequence ID" value="KZT24023.1"/>
    <property type="molecule type" value="Genomic_DNA"/>
</dbReference>
<organism evidence="1 2">
    <name type="scientific">Neolentinus lepideus HHB14362 ss-1</name>
    <dbReference type="NCBI Taxonomy" id="1314782"/>
    <lineage>
        <taxon>Eukaryota</taxon>
        <taxon>Fungi</taxon>
        <taxon>Dikarya</taxon>
        <taxon>Basidiomycota</taxon>
        <taxon>Agaricomycotina</taxon>
        <taxon>Agaricomycetes</taxon>
        <taxon>Gloeophyllales</taxon>
        <taxon>Gloeophyllaceae</taxon>
        <taxon>Neolentinus</taxon>
    </lineage>
</organism>